<name>A0ABR3MIT8_9TELE</name>
<reference evidence="1 2" key="1">
    <citation type="submission" date="2023-09" db="EMBL/GenBank/DDBJ databases">
        <authorList>
            <person name="Wang M."/>
        </authorList>
    </citation>
    <scope>NUCLEOTIDE SEQUENCE [LARGE SCALE GENOMIC DNA]</scope>
    <source>
        <strain evidence="1">GT-2023</strain>
        <tissue evidence="1">Liver</tissue>
    </source>
</reference>
<keyword evidence="2" id="KW-1185">Reference proteome</keyword>
<gene>
    <name evidence="1" type="ORF">QQF64_002980</name>
</gene>
<protein>
    <submittedName>
        <fullName evidence="1">Uncharacterized protein</fullName>
    </submittedName>
</protein>
<accession>A0ABR3MIT8</accession>
<comment type="caution">
    <text evidence="1">The sequence shown here is derived from an EMBL/GenBank/DDBJ whole genome shotgun (WGS) entry which is preliminary data.</text>
</comment>
<organism evidence="1 2">
    <name type="scientific">Cirrhinus molitorella</name>
    <name type="common">mud carp</name>
    <dbReference type="NCBI Taxonomy" id="172907"/>
    <lineage>
        <taxon>Eukaryota</taxon>
        <taxon>Metazoa</taxon>
        <taxon>Chordata</taxon>
        <taxon>Craniata</taxon>
        <taxon>Vertebrata</taxon>
        <taxon>Euteleostomi</taxon>
        <taxon>Actinopterygii</taxon>
        <taxon>Neopterygii</taxon>
        <taxon>Teleostei</taxon>
        <taxon>Ostariophysi</taxon>
        <taxon>Cypriniformes</taxon>
        <taxon>Cyprinidae</taxon>
        <taxon>Labeoninae</taxon>
        <taxon>Labeonini</taxon>
        <taxon>Cirrhinus</taxon>
    </lineage>
</organism>
<proteinExistence type="predicted"/>
<evidence type="ECO:0000313" key="2">
    <source>
        <dbReference type="Proteomes" id="UP001558613"/>
    </source>
</evidence>
<sequence length="91" mass="9976">MEASCRDVSGKHTHVAVYVNRRMGILAEGSECVDGEYERVVAPVPQCGGVWSEGESAQLTVWINPADPFLSWNLWRGASDCSSNEITVLYS</sequence>
<evidence type="ECO:0000313" key="1">
    <source>
        <dbReference type="EMBL" id="KAL1264953.1"/>
    </source>
</evidence>
<dbReference type="Proteomes" id="UP001558613">
    <property type="component" value="Unassembled WGS sequence"/>
</dbReference>
<dbReference type="EMBL" id="JAYMGO010000011">
    <property type="protein sequence ID" value="KAL1264953.1"/>
    <property type="molecule type" value="Genomic_DNA"/>
</dbReference>